<dbReference type="Proteomes" id="UP000199207">
    <property type="component" value="Unassembled WGS sequence"/>
</dbReference>
<dbReference type="GO" id="GO:0051607">
    <property type="term" value="P:defense response to virus"/>
    <property type="evidence" value="ECO:0007669"/>
    <property type="project" value="UniProtKB-KW"/>
</dbReference>
<accession>A0A1I1NIT3</accession>
<evidence type="ECO:0000259" key="4">
    <source>
        <dbReference type="Pfam" id="PF03787"/>
    </source>
</evidence>
<dbReference type="InterPro" id="IPR005537">
    <property type="entry name" value="RAMP_III_fam"/>
</dbReference>
<keyword evidence="1" id="KW-0051">Antiviral defense</keyword>
<proteinExistence type="predicted"/>
<evidence type="ECO:0000256" key="3">
    <source>
        <dbReference type="SAM" id="MobiDB-lite"/>
    </source>
</evidence>
<evidence type="ECO:0000256" key="2">
    <source>
        <dbReference type="ARBA" id="ARBA00093789"/>
    </source>
</evidence>
<gene>
    <name evidence="5" type="ORF">SAMN05421773_10815</name>
</gene>
<evidence type="ECO:0000313" key="5">
    <source>
        <dbReference type="EMBL" id="SFC97336.1"/>
    </source>
</evidence>
<dbReference type="Pfam" id="PF03787">
    <property type="entry name" value="RAMPs"/>
    <property type="match status" value="2"/>
</dbReference>
<dbReference type="EMBL" id="FOLM01000008">
    <property type="protein sequence ID" value="SFC97336.1"/>
    <property type="molecule type" value="Genomic_DNA"/>
</dbReference>
<dbReference type="RefSeq" id="WP_093839413.1">
    <property type="nucleotide sequence ID" value="NZ_FOLM01000008.1"/>
</dbReference>
<protein>
    <submittedName>
        <fullName evidence="5">CRISPR/Cas system CSM-associated protein Csm3, group 7 of RAMP superfamily</fullName>
    </submittedName>
</protein>
<evidence type="ECO:0000256" key="1">
    <source>
        <dbReference type="ARBA" id="ARBA00023118"/>
    </source>
</evidence>
<sequence>MTDPTGEARAAARAVQERRHLLLAEIEFELTGPAAIAAPERRAGETATVRPLARDASGEPWIPPTSLAGSFRAHLPDPVRGELMGHGAPRGGSTEDSLTSRVRFLATELTLPEGGSPVHRTRTAMDARRGAAAAGTLRTAEYLASGTRVRCRLWVHGEEEHHRPVREALRTWRPVIGGGRSTGHGTVRLLALRHAVVDLTTRAGRALWLTHGGPALFTAAGLRPVPLSPANPTASPSAFLPALPWQLTDPLHVGSGERRPTEPSRILLDDTGRPLIPGTAWKGILRARTGYVLRSLDRPACPGMADSCGRCSLCTTFGWTGPDATGARGLLRFPDTPVEDAPPPAVRNHVAIDRFTGGARDGLLYQDEVIESGTFTLTLTLTTDPARQGPAATVPPEARAALVLALWDLHEGLYGLGGGTTRGYGTVRCTDPATLAALRADARKALTP</sequence>
<feature type="domain" description="CRISPR type III-associated protein" evidence="4">
    <location>
        <begin position="31"/>
        <end position="188"/>
    </location>
</feature>
<dbReference type="OrthoDB" id="5242922at2"/>
<feature type="domain" description="CRISPR type III-associated protein" evidence="4">
    <location>
        <begin position="248"/>
        <end position="428"/>
    </location>
</feature>
<reference evidence="5 6" key="1">
    <citation type="submission" date="2016-10" db="EMBL/GenBank/DDBJ databases">
        <authorList>
            <person name="de Groot N.N."/>
        </authorList>
    </citation>
    <scope>NUCLEOTIDE SEQUENCE [LARGE SCALE GENOMIC DNA]</scope>
    <source>
        <strain evidence="5 6">CGMCC 4.5739</strain>
    </source>
</reference>
<organism evidence="5 6">
    <name type="scientific">Streptomyces aidingensis</name>
    <dbReference type="NCBI Taxonomy" id="910347"/>
    <lineage>
        <taxon>Bacteria</taxon>
        <taxon>Bacillati</taxon>
        <taxon>Actinomycetota</taxon>
        <taxon>Actinomycetes</taxon>
        <taxon>Kitasatosporales</taxon>
        <taxon>Streptomycetaceae</taxon>
        <taxon>Streptomyces</taxon>
    </lineage>
</organism>
<dbReference type="PANTHER" id="PTHR35579:SF6">
    <property type="entry name" value="DUF324 DOMAIN-CONTAINING PROTEIN"/>
    <property type="match status" value="1"/>
</dbReference>
<dbReference type="CDD" id="cd09726">
    <property type="entry name" value="RAMP_I_III"/>
    <property type="match status" value="2"/>
</dbReference>
<evidence type="ECO:0000313" key="6">
    <source>
        <dbReference type="Proteomes" id="UP000199207"/>
    </source>
</evidence>
<dbReference type="STRING" id="910347.SAMN05421773_10815"/>
<name>A0A1I1NIT3_9ACTN</name>
<feature type="region of interest" description="Disordered" evidence="3">
    <location>
        <begin position="39"/>
        <end position="61"/>
    </location>
</feature>
<dbReference type="InterPro" id="IPR052216">
    <property type="entry name" value="CRISPR_Csm3_endoribonuclease"/>
</dbReference>
<dbReference type="AlphaFoldDB" id="A0A1I1NIT3"/>
<keyword evidence="6" id="KW-1185">Reference proteome</keyword>
<comment type="subunit">
    <text evidence="2">Part of the Csm effector complex that includes Cas10, Csm2, Csm3, Csm4 and Csm5.</text>
</comment>
<dbReference type="PANTHER" id="PTHR35579">
    <property type="entry name" value="CRISPR SYSTEM CMS ENDORIBONUCLEASE CSM3"/>
    <property type="match status" value="1"/>
</dbReference>